<dbReference type="Proteomes" id="UP000248330">
    <property type="component" value="Unassembled WGS sequence"/>
</dbReference>
<dbReference type="Gene3D" id="3.10.620.30">
    <property type="match status" value="1"/>
</dbReference>
<dbReference type="AlphaFoldDB" id="A0A318E4B0"/>
<sequence>MKGNLRYEGFTAADFGARHALRQRSGDCTEYAYLVAALARANGFPARVLGGYVSDRGFVPQATDYHNWAEVYVDGSWQLADAQKGNLFHNSENYVAFRIISSAARNELGDFHRFRSSEGLAVYFNK</sequence>
<gene>
    <name evidence="2" type="ORF">C8D93_1173</name>
</gene>
<proteinExistence type="predicted"/>
<dbReference type="EMBL" id="QICN01000017">
    <property type="protein sequence ID" value="PXV63426.1"/>
    <property type="molecule type" value="Genomic_DNA"/>
</dbReference>
<feature type="domain" description="Transglutaminase-like" evidence="1">
    <location>
        <begin position="20"/>
        <end position="84"/>
    </location>
</feature>
<dbReference type="Pfam" id="PF01841">
    <property type="entry name" value="Transglut_core"/>
    <property type="match status" value="1"/>
</dbReference>
<reference evidence="2 3" key="1">
    <citation type="submission" date="2018-04" db="EMBL/GenBank/DDBJ databases">
        <title>Genomic Encyclopedia of Type Strains, Phase IV (KMG-IV): sequencing the most valuable type-strain genomes for metagenomic binning, comparative biology and taxonomic classification.</title>
        <authorList>
            <person name="Goeker M."/>
        </authorList>
    </citation>
    <scope>NUCLEOTIDE SEQUENCE [LARGE SCALE GENOMIC DNA]</scope>
    <source>
        <strain evidence="2 3">DSM 104150</strain>
    </source>
</reference>
<dbReference type="InterPro" id="IPR038765">
    <property type="entry name" value="Papain-like_cys_pep_sf"/>
</dbReference>
<organism evidence="2 3">
    <name type="scientific">Sinimarinibacterium flocculans</name>
    <dbReference type="NCBI Taxonomy" id="985250"/>
    <lineage>
        <taxon>Bacteria</taxon>
        <taxon>Pseudomonadati</taxon>
        <taxon>Pseudomonadota</taxon>
        <taxon>Gammaproteobacteria</taxon>
        <taxon>Nevskiales</taxon>
        <taxon>Nevskiaceae</taxon>
        <taxon>Sinimarinibacterium</taxon>
    </lineage>
</organism>
<dbReference type="SMART" id="SM00460">
    <property type="entry name" value="TGc"/>
    <property type="match status" value="1"/>
</dbReference>
<evidence type="ECO:0000313" key="3">
    <source>
        <dbReference type="Proteomes" id="UP000248330"/>
    </source>
</evidence>
<evidence type="ECO:0000259" key="1">
    <source>
        <dbReference type="SMART" id="SM00460"/>
    </source>
</evidence>
<keyword evidence="3" id="KW-1185">Reference proteome</keyword>
<accession>A0A318E4B0</accession>
<dbReference type="SUPFAM" id="SSF54001">
    <property type="entry name" value="Cysteine proteinases"/>
    <property type="match status" value="1"/>
</dbReference>
<name>A0A318E4B0_9GAMM</name>
<comment type="caution">
    <text evidence="2">The sequence shown here is derived from an EMBL/GenBank/DDBJ whole genome shotgun (WGS) entry which is preliminary data.</text>
</comment>
<dbReference type="InterPro" id="IPR002931">
    <property type="entry name" value="Transglutaminase-like"/>
</dbReference>
<protein>
    <submittedName>
        <fullName evidence="2">Transglutaminase superfamily protein</fullName>
    </submittedName>
</protein>
<evidence type="ECO:0000313" key="2">
    <source>
        <dbReference type="EMBL" id="PXV63426.1"/>
    </source>
</evidence>
<dbReference type="PANTHER" id="PTHR33490">
    <property type="entry name" value="BLR5614 PROTEIN-RELATED"/>
    <property type="match status" value="1"/>
</dbReference>